<evidence type="ECO:0000313" key="2">
    <source>
        <dbReference type="EMBL" id="MPC47973.1"/>
    </source>
</evidence>
<dbReference type="AlphaFoldDB" id="A0A5B7FSH6"/>
<dbReference type="EMBL" id="VSRR010008033">
    <property type="protein sequence ID" value="MPC47973.1"/>
    <property type="molecule type" value="Genomic_DNA"/>
</dbReference>
<organism evidence="2 3">
    <name type="scientific">Portunus trituberculatus</name>
    <name type="common">Swimming crab</name>
    <name type="synonym">Neptunus trituberculatus</name>
    <dbReference type="NCBI Taxonomy" id="210409"/>
    <lineage>
        <taxon>Eukaryota</taxon>
        <taxon>Metazoa</taxon>
        <taxon>Ecdysozoa</taxon>
        <taxon>Arthropoda</taxon>
        <taxon>Crustacea</taxon>
        <taxon>Multicrustacea</taxon>
        <taxon>Malacostraca</taxon>
        <taxon>Eumalacostraca</taxon>
        <taxon>Eucarida</taxon>
        <taxon>Decapoda</taxon>
        <taxon>Pleocyemata</taxon>
        <taxon>Brachyura</taxon>
        <taxon>Eubrachyura</taxon>
        <taxon>Portunoidea</taxon>
        <taxon>Portunidae</taxon>
        <taxon>Portuninae</taxon>
        <taxon>Portunus</taxon>
    </lineage>
</organism>
<protein>
    <submittedName>
        <fullName evidence="2">Uncharacterized protein</fullName>
    </submittedName>
</protein>
<proteinExistence type="predicted"/>
<gene>
    <name evidence="2" type="ORF">E2C01_041734</name>
</gene>
<keyword evidence="3" id="KW-1185">Reference proteome</keyword>
<reference evidence="2 3" key="1">
    <citation type="submission" date="2019-05" db="EMBL/GenBank/DDBJ databases">
        <title>Another draft genome of Portunus trituberculatus and its Hox gene families provides insights of decapod evolution.</title>
        <authorList>
            <person name="Jeong J.-H."/>
            <person name="Song I."/>
            <person name="Kim S."/>
            <person name="Choi T."/>
            <person name="Kim D."/>
            <person name="Ryu S."/>
            <person name="Kim W."/>
        </authorList>
    </citation>
    <scope>NUCLEOTIDE SEQUENCE [LARGE SCALE GENOMIC DNA]</scope>
    <source>
        <tissue evidence="2">Muscle</tissue>
    </source>
</reference>
<accession>A0A5B7FSH6</accession>
<dbReference type="Proteomes" id="UP000324222">
    <property type="component" value="Unassembled WGS sequence"/>
</dbReference>
<evidence type="ECO:0000256" key="1">
    <source>
        <dbReference type="SAM" id="MobiDB-lite"/>
    </source>
</evidence>
<name>A0A5B7FSH6_PORTR</name>
<evidence type="ECO:0000313" key="3">
    <source>
        <dbReference type="Proteomes" id="UP000324222"/>
    </source>
</evidence>
<feature type="region of interest" description="Disordered" evidence="1">
    <location>
        <begin position="228"/>
        <end position="298"/>
    </location>
</feature>
<sequence>MHVLPPQQRTMPAEDPVVVEDGLLALEDIEIVEEPGEEGTHPVIIHGESTHIIVNLIEVPAGLHGPKRGMVGQMPRPQLLVVVTGKVPIAGDTRSGVASLPLAVNTVLHGPHKSVQCLDKIKEGTPKFLLAAVIVRVTTTSTPPSAPSRLGPTGSLPLMSSEFGTFKKDRQNTVPSGTPPVARTTCLVSNAKRDQVDGDVCQQSLCDPPQEKDNIAGQCVGAVAPFPRRAAPTKPVKGATRQPRVPSGMAPAFPASEGKSPEADRDGDAAGEWTLVSRRKRRCSSPPPPGQIASPKPDQGYLMSGLQTLMEQMSHLTQDVDGLKTQMQHHCNERALLTNHSTLEMTLPVQSAPAVPKKRLTVPPSRMAGLVVHVVAWYAAVINTFGKSVRLLVCAAPKGHTLRHYVTIHNVLSLLNLGHKTNMTCIASLTIS</sequence>
<feature type="compositionally biased region" description="Basic and acidic residues" evidence="1">
    <location>
        <begin position="259"/>
        <end position="268"/>
    </location>
</feature>
<comment type="caution">
    <text evidence="2">The sequence shown here is derived from an EMBL/GenBank/DDBJ whole genome shotgun (WGS) entry which is preliminary data.</text>
</comment>